<gene>
    <name evidence="1" type="ORF">KR76_17140</name>
</gene>
<dbReference type="KEGG" id="psim:KR76_17140"/>
<keyword evidence="2" id="KW-1185">Reference proteome</keyword>
<dbReference type="GeneID" id="96610543"/>
<evidence type="ECO:0000313" key="2">
    <source>
        <dbReference type="Proteomes" id="UP000030300"/>
    </source>
</evidence>
<protein>
    <submittedName>
        <fullName evidence="1">Uncharacterized protein</fullName>
    </submittedName>
</protein>
<dbReference type="Proteomes" id="UP000030300">
    <property type="component" value="Chromosome"/>
</dbReference>
<dbReference type="EMBL" id="CP009896">
    <property type="protein sequence ID" value="AIY19996.2"/>
    <property type="molecule type" value="Genomic_DNA"/>
</dbReference>
<dbReference type="HOGENOM" id="CLU_119509_1_0_11"/>
<dbReference type="eggNOG" id="COG3411">
    <property type="taxonomic scope" value="Bacteria"/>
</dbReference>
<proteinExistence type="predicted"/>
<evidence type="ECO:0000313" key="1">
    <source>
        <dbReference type="EMBL" id="AIY19996.2"/>
    </source>
</evidence>
<reference evidence="1 2" key="1">
    <citation type="journal article" date="2015" name="Genome Announc.">
        <title>Complete Genome Sequence of Steroid-Transforming Nocardioides simplex VKM Ac-2033D.</title>
        <authorList>
            <person name="Shtratnikova V.Y."/>
            <person name="Schelkunov M.I."/>
            <person name="Pekov Y.A."/>
            <person name="Fokina V.V."/>
            <person name="Logacheva M.D."/>
            <person name="Sokolov S.L."/>
            <person name="Bragin E.Y."/>
            <person name="Ashapkin V.V."/>
            <person name="Donova M.V."/>
        </authorList>
    </citation>
    <scope>NUCLEOTIDE SEQUENCE [LARGE SCALE GENOMIC DNA]</scope>
    <source>
        <strain evidence="1 2">VKM Ac-2033D</strain>
    </source>
</reference>
<dbReference type="AlphaFoldDB" id="A0A0A1DRI2"/>
<organism evidence="1 2">
    <name type="scientific">Nocardioides simplex</name>
    <name type="common">Arthrobacter simplex</name>
    <dbReference type="NCBI Taxonomy" id="2045"/>
    <lineage>
        <taxon>Bacteria</taxon>
        <taxon>Bacillati</taxon>
        <taxon>Actinomycetota</taxon>
        <taxon>Actinomycetes</taxon>
        <taxon>Propionibacteriales</taxon>
        <taxon>Nocardioidaceae</taxon>
        <taxon>Pimelobacter</taxon>
    </lineage>
</organism>
<name>A0A0A1DRI2_NOCSI</name>
<sequence>MALPERDVLLCRDCCCGTTKKHPDADHAAQRDEIEALDDRAGRRGPRVRVRVVDCLDECDRSNVVLVRDFTWFPGGRRPKDFWLGGVLSGAATEAVVDWVREGGPVPAALQRHVFRGKRG</sequence>
<accession>A0A0A1DRI2</accession>
<dbReference type="RefSeq" id="WP_052138798.1">
    <property type="nucleotide sequence ID" value="NZ_BJMC01000028.1"/>
</dbReference>
<dbReference type="STRING" id="2045.KR76_17140"/>